<dbReference type="EMBL" id="JANARS010000005">
    <property type="protein sequence ID" value="MCP3422569.1"/>
    <property type="molecule type" value="Genomic_DNA"/>
</dbReference>
<accession>A0ABT1KXT2</accession>
<comment type="caution">
    <text evidence="1">The sequence shown here is derived from an EMBL/GenBank/DDBJ whole genome shotgun (WGS) entry which is preliminary data.</text>
</comment>
<reference evidence="1 2" key="1">
    <citation type="submission" date="2022-06" db="EMBL/GenBank/DDBJ databases">
        <authorList>
            <person name="So Y."/>
        </authorList>
    </citation>
    <scope>NUCLEOTIDE SEQUENCE [LARGE SCALE GENOMIC DNA]</scope>
    <source>
        <strain evidence="1 2">STR3</strain>
    </source>
</reference>
<evidence type="ECO:0000313" key="2">
    <source>
        <dbReference type="Proteomes" id="UP001204524"/>
    </source>
</evidence>
<dbReference type="Proteomes" id="UP001204524">
    <property type="component" value="Unassembled WGS sequence"/>
</dbReference>
<dbReference type="RefSeq" id="WP_254181771.1">
    <property type="nucleotide sequence ID" value="NZ_JANARS010000005.1"/>
</dbReference>
<evidence type="ECO:0000313" key="1">
    <source>
        <dbReference type="EMBL" id="MCP3422569.1"/>
    </source>
</evidence>
<name>A0ABT1KXT2_9ACTN</name>
<keyword evidence="2" id="KW-1185">Reference proteome</keyword>
<proteinExistence type="predicted"/>
<gene>
    <name evidence="1" type="ORF">NCI01_12240</name>
</gene>
<sequence length="216" mass="23643">MRTEYHAFVDGDVGRCGAILRHVEPRRMRTRTVFRMGEDAPVYLVDHVVDHDGDVRRWRRFTYHAPGSETQHSGTRDADGTVHVDGTVAPELTDTVGGYGEHLVLAQMLADGEDAVSYLQLDESEPGEDAQQAELRRVGVEATELLDGSTVDAERVQLVLDGRSANTHWCIDGVVVKSDWCGAQSFLVDDLDALCAGLDPEVAARIREFAAPPTGS</sequence>
<protein>
    <submittedName>
        <fullName evidence="1">Uncharacterized protein</fullName>
    </submittedName>
</protein>
<organism evidence="1 2">
    <name type="scientific">Nocardioides pinisoli</name>
    <dbReference type="NCBI Taxonomy" id="2950279"/>
    <lineage>
        <taxon>Bacteria</taxon>
        <taxon>Bacillati</taxon>
        <taxon>Actinomycetota</taxon>
        <taxon>Actinomycetes</taxon>
        <taxon>Propionibacteriales</taxon>
        <taxon>Nocardioidaceae</taxon>
        <taxon>Nocardioides</taxon>
    </lineage>
</organism>